<evidence type="ECO:0000313" key="2">
    <source>
        <dbReference type="Proteomes" id="UP001150603"/>
    </source>
</evidence>
<dbReference type="Proteomes" id="UP001150603">
    <property type="component" value="Unassembled WGS sequence"/>
</dbReference>
<protein>
    <submittedName>
        <fullName evidence="1">Uncharacterized protein</fullName>
    </submittedName>
</protein>
<sequence>MSWYSNDVVSVKASDSQCSSWSKVFSENSGDWMCNNSTTGSIFTSKCNVPYGTVYGIMGKTYTLAGVYSHTVVRGDNVCSDNKQLQYYTMFADYFNWVKSTLGYSIRRGTKNKNSSVTVPSDYSMKKPDSITISGYSAIGGDLYSFQGVNSDSVPVRSDDGTAESDDDNSVLSADTALEFGSMLEFVSSMEEPTDASYGDISKPIPATEASNTGIRN</sequence>
<name>A0ACC1JBL8_9FUNG</name>
<proteinExistence type="predicted"/>
<accession>A0ACC1JBL8</accession>
<evidence type="ECO:0000313" key="1">
    <source>
        <dbReference type="EMBL" id="KAJ1945260.1"/>
    </source>
</evidence>
<organism evidence="1 2">
    <name type="scientific">Linderina macrospora</name>
    <dbReference type="NCBI Taxonomy" id="4868"/>
    <lineage>
        <taxon>Eukaryota</taxon>
        <taxon>Fungi</taxon>
        <taxon>Fungi incertae sedis</taxon>
        <taxon>Zoopagomycota</taxon>
        <taxon>Kickxellomycotina</taxon>
        <taxon>Kickxellomycetes</taxon>
        <taxon>Kickxellales</taxon>
        <taxon>Kickxellaceae</taxon>
        <taxon>Linderina</taxon>
    </lineage>
</organism>
<dbReference type="EMBL" id="JANBPW010001274">
    <property type="protein sequence ID" value="KAJ1945260.1"/>
    <property type="molecule type" value="Genomic_DNA"/>
</dbReference>
<comment type="caution">
    <text evidence="1">The sequence shown here is derived from an EMBL/GenBank/DDBJ whole genome shotgun (WGS) entry which is preliminary data.</text>
</comment>
<gene>
    <name evidence="1" type="ORF">FBU59_002361</name>
</gene>
<keyword evidence="2" id="KW-1185">Reference proteome</keyword>
<reference evidence="1" key="1">
    <citation type="submission" date="2022-07" db="EMBL/GenBank/DDBJ databases">
        <title>Phylogenomic reconstructions and comparative analyses of Kickxellomycotina fungi.</title>
        <authorList>
            <person name="Reynolds N.K."/>
            <person name="Stajich J.E."/>
            <person name="Barry K."/>
            <person name="Grigoriev I.V."/>
            <person name="Crous P."/>
            <person name="Smith M.E."/>
        </authorList>
    </citation>
    <scope>NUCLEOTIDE SEQUENCE</scope>
    <source>
        <strain evidence="1">NRRL 5244</strain>
    </source>
</reference>